<dbReference type="OrthoDB" id="35385at2157"/>
<reference evidence="2 3" key="1">
    <citation type="submission" date="2017-02" db="EMBL/GenBank/DDBJ databases">
        <title>isolation and characterization of a novel temperate virus Aeropyrum globular virus 1 infecting hyperthermophilic archaeon Aeropyrum.</title>
        <authorList>
            <person name="Yumiya M."/>
            <person name="Yoshida T."/>
            <person name="Sako Y."/>
        </authorList>
    </citation>
    <scope>NUCLEOTIDE SEQUENCE [LARGE SCALE GENOMIC DNA]</scope>
    <source>
        <strain evidence="2 3">YK1-12-2013</strain>
    </source>
</reference>
<gene>
    <name evidence="2" type="ORF">apy_15410</name>
</gene>
<sequence>MGETVSGSLYQVARTLKDELLKIGDIISRRSSQILLDIDNENLPKVLSQHRVAVILFTAEWCGRCILMQDTLTRIASRLFRDDIVFGRVDVDRAFSLAERYGVQHIPTTLIIVEGRVVDALVGSVSEEKLLERINRELTDIEKGGKRMAEKPK</sequence>
<dbReference type="AlphaFoldDB" id="A0A401HBJ1"/>
<dbReference type="PROSITE" id="PS51352">
    <property type="entry name" value="THIOREDOXIN_2"/>
    <property type="match status" value="1"/>
</dbReference>
<dbReference type="PANTHER" id="PTHR45663">
    <property type="entry name" value="GEO12009P1"/>
    <property type="match status" value="1"/>
</dbReference>
<protein>
    <submittedName>
        <fullName evidence="2">Thioredoxin</fullName>
    </submittedName>
</protein>
<feature type="domain" description="Thioredoxin" evidence="1">
    <location>
        <begin position="1"/>
        <end position="139"/>
    </location>
</feature>
<evidence type="ECO:0000313" key="3">
    <source>
        <dbReference type="Proteomes" id="UP000291213"/>
    </source>
</evidence>
<organism evidence="2 3">
    <name type="scientific">Aeropyrum pernix</name>
    <dbReference type="NCBI Taxonomy" id="56636"/>
    <lineage>
        <taxon>Archaea</taxon>
        <taxon>Thermoproteota</taxon>
        <taxon>Thermoprotei</taxon>
        <taxon>Desulfurococcales</taxon>
        <taxon>Desulfurococcaceae</taxon>
        <taxon>Aeropyrum</taxon>
    </lineage>
</organism>
<dbReference type="RefSeq" id="WP_131160736.1">
    <property type="nucleotide sequence ID" value="NZ_BDMD01000110.1"/>
</dbReference>
<dbReference type="CDD" id="cd02947">
    <property type="entry name" value="TRX_family"/>
    <property type="match status" value="1"/>
</dbReference>
<dbReference type="PANTHER" id="PTHR45663:SF11">
    <property type="entry name" value="GEO12009P1"/>
    <property type="match status" value="1"/>
</dbReference>
<dbReference type="Gene3D" id="3.40.30.10">
    <property type="entry name" value="Glutaredoxin"/>
    <property type="match status" value="1"/>
</dbReference>
<dbReference type="Proteomes" id="UP000291213">
    <property type="component" value="Unassembled WGS sequence"/>
</dbReference>
<dbReference type="Pfam" id="PF00085">
    <property type="entry name" value="Thioredoxin"/>
    <property type="match status" value="1"/>
</dbReference>
<dbReference type="GO" id="GO:0015035">
    <property type="term" value="F:protein-disulfide reductase activity"/>
    <property type="evidence" value="ECO:0007669"/>
    <property type="project" value="TreeGrafter"/>
</dbReference>
<comment type="caution">
    <text evidence="2">The sequence shown here is derived from an EMBL/GenBank/DDBJ whole genome shotgun (WGS) entry which is preliminary data.</text>
</comment>
<dbReference type="InterPro" id="IPR036249">
    <property type="entry name" value="Thioredoxin-like_sf"/>
</dbReference>
<dbReference type="EMBL" id="BDMD01000110">
    <property type="protein sequence ID" value="GBF09816.1"/>
    <property type="molecule type" value="Genomic_DNA"/>
</dbReference>
<accession>A0A401HBJ1</accession>
<name>A0A401HBJ1_AERPX</name>
<evidence type="ECO:0000259" key="1">
    <source>
        <dbReference type="PROSITE" id="PS51352"/>
    </source>
</evidence>
<dbReference type="InterPro" id="IPR013766">
    <property type="entry name" value="Thioredoxin_domain"/>
</dbReference>
<dbReference type="SUPFAM" id="SSF52833">
    <property type="entry name" value="Thioredoxin-like"/>
    <property type="match status" value="1"/>
</dbReference>
<evidence type="ECO:0000313" key="2">
    <source>
        <dbReference type="EMBL" id="GBF09816.1"/>
    </source>
</evidence>
<dbReference type="GO" id="GO:0005737">
    <property type="term" value="C:cytoplasm"/>
    <property type="evidence" value="ECO:0007669"/>
    <property type="project" value="TreeGrafter"/>
</dbReference>
<proteinExistence type="predicted"/>